<keyword evidence="3" id="KW-0175">Coiled coil</keyword>
<keyword evidence="1" id="KW-0159">Chromosome partition</keyword>
<protein>
    <recommendedName>
        <fullName evidence="2">Segregation and condensation protein A</fullName>
    </recommendedName>
</protein>
<proteinExistence type="predicted"/>
<dbReference type="InterPro" id="IPR003768">
    <property type="entry name" value="ScpA"/>
</dbReference>
<feature type="compositionally biased region" description="Low complexity" evidence="4">
    <location>
        <begin position="25"/>
        <end position="39"/>
    </location>
</feature>
<dbReference type="PANTHER" id="PTHR33969:SF2">
    <property type="entry name" value="SEGREGATION AND CONDENSATION PROTEIN A"/>
    <property type="match status" value="1"/>
</dbReference>
<evidence type="ECO:0000256" key="2">
    <source>
        <dbReference type="ARBA" id="ARBA00044777"/>
    </source>
</evidence>
<name>A0A455SZJ6_9CHLR</name>
<evidence type="ECO:0000256" key="3">
    <source>
        <dbReference type="SAM" id="Coils"/>
    </source>
</evidence>
<feature type="compositionally biased region" description="Acidic residues" evidence="4">
    <location>
        <begin position="328"/>
        <end position="339"/>
    </location>
</feature>
<organism evidence="5">
    <name type="scientific">Thermogemmatispora argillosa</name>
    <dbReference type="NCBI Taxonomy" id="2045280"/>
    <lineage>
        <taxon>Bacteria</taxon>
        <taxon>Bacillati</taxon>
        <taxon>Chloroflexota</taxon>
        <taxon>Ktedonobacteria</taxon>
        <taxon>Thermogemmatisporales</taxon>
        <taxon>Thermogemmatisporaceae</taxon>
        <taxon>Thermogemmatispora</taxon>
    </lineage>
</organism>
<dbReference type="AlphaFoldDB" id="A0A455SZJ6"/>
<dbReference type="InterPro" id="IPR023093">
    <property type="entry name" value="ScpA-like_C"/>
</dbReference>
<dbReference type="Gene3D" id="6.10.250.2410">
    <property type="match status" value="1"/>
</dbReference>
<dbReference type="EMBL" id="AP019377">
    <property type="protein sequence ID" value="BBH93883.1"/>
    <property type="molecule type" value="Genomic_DNA"/>
</dbReference>
<feature type="region of interest" description="Disordered" evidence="4">
    <location>
        <begin position="314"/>
        <end position="339"/>
    </location>
</feature>
<dbReference type="Gene3D" id="1.10.10.580">
    <property type="entry name" value="Structural maintenance of chromosome 1. Chain E"/>
    <property type="match status" value="1"/>
</dbReference>
<feature type="coiled-coil region" evidence="3">
    <location>
        <begin position="143"/>
        <end position="180"/>
    </location>
</feature>
<evidence type="ECO:0000256" key="4">
    <source>
        <dbReference type="SAM" id="MobiDB-lite"/>
    </source>
</evidence>
<accession>A0A455SZJ6</accession>
<gene>
    <name evidence="5" type="ORF">KTA_20820</name>
</gene>
<sequence length="339" mass="38288">MTQDKEHNPRAQATATSAVHEASPAPESRSAQAQEQSAALTTDRPEKQFPLQSASELWGLPQTGYIVRLPVFEGPLELLLYLIEKRQMEITTISLVAVTDQYLAYLRRWREEELPLANMAAFVSIAARLLFIKSQSLLPRSPRQEISEEARQAEEMAAELERHLKEYKIAKEIANVLRQRAEAGLQTYGRSSLLAGIEAQLAWTPPTLVGLEVEALARSFRRLLEARRRAEAEANDGLVLPVARVRVSERMAVITERLRTTPRLWLSDLLEPGASRLLIVVTFLAMLDLWKHERISVRQETLFGPILLERGPRWQESEAESGQSWAEEVSETDPDSFSS</sequence>
<dbReference type="GO" id="GO:0007059">
    <property type="term" value="P:chromosome segregation"/>
    <property type="evidence" value="ECO:0007669"/>
    <property type="project" value="UniProtKB-KW"/>
</dbReference>
<dbReference type="PANTHER" id="PTHR33969">
    <property type="entry name" value="SEGREGATION AND CONDENSATION PROTEIN A"/>
    <property type="match status" value="1"/>
</dbReference>
<evidence type="ECO:0000256" key="1">
    <source>
        <dbReference type="ARBA" id="ARBA00022829"/>
    </source>
</evidence>
<reference evidence="5" key="1">
    <citation type="submission" date="2018-12" db="EMBL/GenBank/DDBJ databases">
        <title>Novel natural products biosynthetic potential of the class Ktedonobacteria.</title>
        <authorList>
            <person name="Zheng Y."/>
            <person name="Saitou A."/>
            <person name="Wang C.M."/>
            <person name="Toyoda A."/>
            <person name="Minakuchi Y."/>
            <person name="Sekiguchi Y."/>
            <person name="Ueda K."/>
            <person name="Takano H."/>
            <person name="Sakai Y."/>
            <person name="Yokota A."/>
            <person name="Yabe S."/>
        </authorList>
    </citation>
    <scope>NUCLEOTIDE SEQUENCE</scope>
    <source>
        <strain evidence="5">A3-2</strain>
    </source>
</reference>
<dbReference type="Pfam" id="PF02616">
    <property type="entry name" value="SMC_ScpA"/>
    <property type="match status" value="1"/>
</dbReference>
<evidence type="ECO:0000313" key="5">
    <source>
        <dbReference type="EMBL" id="BBH93883.1"/>
    </source>
</evidence>
<feature type="region of interest" description="Disordered" evidence="4">
    <location>
        <begin position="1"/>
        <end position="45"/>
    </location>
</feature>